<dbReference type="OrthoDB" id="9768524at2"/>
<evidence type="ECO:0000313" key="3">
    <source>
        <dbReference type="Proteomes" id="UP000095544"/>
    </source>
</evidence>
<proteinExistence type="predicted"/>
<evidence type="ECO:0000259" key="1">
    <source>
        <dbReference type="Pfam" id="PF14238"/>
    </source>
</evidence>
<dbReference type="InterPro" id="IPR025641">
    <property type="entry name" value="DUF4340"/>
</dbReference>
<gene>
    <name evidence="2" type="ORF">ERS852491_00017</name>
</gene>
<name>A0A173Y798_9FIRM</name>
<dbReference type="STRING" id="39482.ERS852491_00017"/>
<sequence length="302" mass="33443">MEKKKKKSFLLLLCLLLVLLIAYLGMQRWNKKQEEKKEAKTEAETVYVTDIDEITSIQYDAGSGEFHFVKEDGTWYNADDRDFPLAQSYPEQMASDFARLKAERELKDGDSLEDYGLKDPVYTVVLTGKDGKETAVYYGNAVGDNYYATVGDTGKVYTVSGTSISDLQYSLEDMAQLDTYPNIGSGNLKKVVVTRDGSEATYDSENNDDTEAIATAAGGLGAVTLSKAADYSVEEEDLAGFGLDEASGITVKAVYTQDDEEQTLTLYIGKEDGEGNRYVMLNDSRIVYLISDEICKNILNEK</sequence>
<dbReference type="RefSeq" id="WP_055150092.1">
    <property type="nucleotide sequence ID" value="NZ_CYZU01000001.1"/>
</dbReference>
<feature type="domain" description="DUF4340" evidence="1">
    <location>
        <begin position="75"/>
        <end position="210"/>
    </location>
</feature>
<organism evidence="2 3">
    <name type="scientific">Faecalicatena contorta</name>
    <dbReference type="NCBI Taxonomy" id="39482"/>
    <lineage>
        <taxon>Bacteria</taxon>
        <taxon>Bacillati</taxon>
        <taxon>Bacillota</taxon>
        <taxon>Clostridia</taxon>
        <taxon>Lachnospirales</taxon>
        <taxon>Lachnospiraceae</taxon>
        <taxon>Faecalicatena</taxon>
    </lineage>
</organism>
<accession>A0A173Y798</accession>
<evidence type="ECO:0000313" key="2">
    <source>
        <dbReference type="EMBL" id="CUN60041.1"/>
    </source>
</evidence>
<dbReference type="Pfam" id="PF14238">
    <property type="entry name" value="DUF4340"/>
    <property type="match status" value="1"/>
</dbReference>
<dbReference type="EMBL" id="CYZU01000001">
    <property type="protein sequence ID" value="CUN60041.1"/>
    <property type="molecule type" value="Genomic_DNA"/>
</dbReference>
<reference evidence="2 3" key="1">
    <citation type="submission" date="2015-09" db="EMBL/GenBank/DDBJ databases">
        <authorList>
            <consortium name="Pathogen Informatics"/>
        </authorList>
    </citation>
    <scope>NUCLEOTIDE SEQUENCE [LARGE SCALE GENOMIC DNA]</scope>
    <source>
        <strain evidence="2 3">2789STDY5834876</strain>
    </source>
</reference>
<dbReference type="Proteomes" id="UP000095544">
    <property type="component" value="Unassembled WGS sequence"/>
</dbReference>
<protein>
    <recommendedName>
        <fullName evidence="1">DUF4340 domain-containing protein</fullName>
    </recommendedName>
</protein>
<dbReference type="AlphaFoldDB" id="A0A173Y798"/>